<protein>
    <submittedName>
        <fullName evidence="7">Major Facilitator Superfamily transporter</fullName>
    </submittedName>
</protein>
<proteinExistence type="predicted"/>
<dbReference type="Pfam" id="PF07690">
    <property type="entry name" value="MFS_1"/>
    <property type="match status" value="1"/>
</dbReference>
<dbReference type="InterPro" id="IPR036259">
    <property type="entry name" value="MFS_trans_sf"/>
</dbReference>
<accession>G8M1K8</accession>
<keyword evidence="5 6" id="KW-0472">Membrane</keyword>
<evidence type="ECO:0000256" key="6">
    <source>
        <dbReference type="SAM" id="Phobius"/>
    </source>
</evidence>
<feature type="transmembrane region" description="Helical" evidence="6">
    <location>
        <begin position="43"/>
        <end position="63"/>
    </location>
</feature>
<dbReference type="CDD" id="cd06173">
    <property type="entry name" value="MFS_MefA_like"/>
    <property type="match status" value="1"/>
</dbReference>
<dbReference type="GO" id="GO:0005886">
    <property type="term" value="C:plasma membrane"/>
    <property type="evidence" value="ECO:0007669"/>
    <property type="project" value="UniProtKB-SubCell"/>
</dbReference>
<keyword evidence="3 6" id="KW-0812">Transmembrane</keyword>
<dbReference type="GO" id="GO:0022857">
    <property type="term" value="F:transmembrane transporter activity"/>
    <property type="evidence" value="ECO:0007669"/>
    <property type="project" value="InterPro"/>
</dbReference>
<dbReference type="PANTHER" id="PTHR23513:SF6">
    <property type="entry name" value="MAJOR FACILITATOR SUPERFAMILY ASSOCIATED DOMAIN-CONTAINING PROTEIN"/>
    <property type="match status" value="1"/>
</dbReference>
<comment type="subcellular location">
    <subcellularLocation>
        <location evidence="1">Cell membrane</location>
        <topology evidence="1">Multi-pass membrane protein</topology>
    </subcellularLocation>
</comment>
<feature type="transmembrane region" description="Helical" evidence="6">
    <location>
        <begin position="384"/>
        <end position="401"/>
    </location>
</feature>
<reference evidence="8" key="1">
    <citation type="submission" date="2011-12" db="EMBL/GenBank/DDBJ databases">
        <title>Complete sequence of Clostridium clariflavum DSM 19732.</title>
        <authorList>
            <consortium name="US DOE Joint Genome Institute"/>
            <person name="Lucas S."/>
            <person name="Han J."/>
            <person name="Lapidus A."/>
            <person name="Cheng J.-F."/>
            <person name="Goodwin L."/>
            <person name="Pitluck S."/>
            <person name="Peters L."/>
            <person name="Teshima H."/>
            <person name="Detter J.C."/>
            <person name="Han C."/>
            <person name="Tapia R."/>
            <person name="Land M."/>
            <person name="Hauser L."/>
            <person name="Kyrpides N."/>
            <person name="Ivanova N."/>
            <person name="Pagani I."/>
            <person name="Kitzmiller T."/>
            <person name="Lynd L."/>
            <person name="Izquierdo J."/>
            <person name="Woyke T."/>
        </authorList>
    </citation>
    <scope>NUCLEOTIDE SEQUENCE [LARGE SCALE GENOMIC DNA]</scope>
    <source>
        <strain evidence="8">DSM 19732 / NBRC 101661 / EBR45</strain>
    </source>
</reference>
<evidence type="ECO:0000256" key="5">
    <source>
        <dbReference type="ARBA" id="ARBA00023136"/>
    </source>
</evidence>
<evidence type="ECO:0000256" key="2">
    <source>
        <dbReference type="ARBA" id="ARBA00022475"/>
    </source>
</evidence>
<dbReference type="KEGG" id="ccl:Clocl_2657"/>
<evidence type="ECO:0000313" key="8">
    <source>
        <dbReference type="Proteomes" id="UP000005435"/>
    </source>
</evidence>
<dbReference type="AlphaFoldDB" id="G8M1K8"/>
<feature type="transmembrane region" description="Helical" evidence="6">
    <location>
        <begin position="103"/>
        <end position="120"/>
    </location>
</feature>
<feature type="transmembrane region" description="Helical" evidence="6">
    <location>
        <begin position="167"/>
        <end position="190"/>
    </location>
</feature>
<dbReference type="STRING" id="720554.Clocl_2657"/>
<evidence type="ECO:0000313" key="7">
    <source>
        <dbReference type="EMBL" id="AEV69223.1"/>
    </source>
</evidence>
<keyword evidence="8" id="KW-1185">Reference proteome</keyword>
<evidence type="ECO:0000256" key="4">
    <source>
        <dbReference type="ARBA" id="ARBA00022989"/>
    </source>
</evidence>
<gene>
    <name evidence="7" type="ordered locus">Clocl_2657</name>
</gene>
<feature type="transmembrane region" description="Helical" evidence="6">
    <location>
        <begin position="75"/>
        <end position="97"/>
    </location>
</feature>
<dbReference type="InterPro" id="IPR011701">
    <property type="entry name" value="MFS"/>
</dbReference>
<dbReference type="EMBL" id="CP003065">
    <property type="protein sequence ID" value="AEV69223.1"/>
    <property type="molecule type" value="Genomic_DNA"/>
</dbReference>
<reference evidence="7 8" key="2">
    <citation type="journal article" date="2012" name="Stand. Genomic Sci.">
        <title>Complete Genome Sequence of Clostridium clariflavum DSM 19732.</title>
        <authorList>
            <person name="Izquierdo J.A."/>
            <person name="Goodwin L."/>
            <person name="Davenport K.W."/>
            <person name="Teshima H."/>
            <person name="Bruce D."/>
            <person name="Detter C."/>
            <person name="Tapia R."/>
            <person name="Han S."/>
            <person name="Land M."/>
            <person name="Hauser L."/>
            <person name="Jeffries C.D."/>
            <person name="Han J."/>
            <person name="Pitluck S."/>
            <person name="Nolan M."/>
            <person name="Chen A."/>
            <person name="Huntemann M."/>
            <person name="Mavromatis K."/>
            <person name="Mikhailova N."/>
            <person name="Liolios K."/>
            <person name="Woyke T."/>
            <person name="Lynd L.R."/>
        </authorList>
    </citation>
    <scope>NUCLEOTIDE SEQUENCE [LARGE SCALE GENOMIC DNA]</scope>
    <source>
        <strain evidence="8">DSM 19732 / NBRC 101661 / EBR45</strain>
    </source>
</reference>
<sequence>MNLGLLKNRNFLFFILGNGISLIGDDFLAVGLSLYVLSLTGSASQFATVLAISMLPTIFLSPITGPIIDRINRKFILILNNMLRGAIMIAAFIYLLFNKANLVEIYIVSFIFGICTSFYQPAAMTVIPSILEEKDLVHGNLMNSIFDQICNVMAPIAAAYVYTFFGLKAICLVDGISFIVMGLIILSIKIKPKQDKNERKIFTSIADGFRLYKDKEVLSISLNAMLTHMLIIPIFSIGFPYLVKTIFKGNDINFGTIQTICTIGTFLTFISVPILNKRFNDLKALNITMYGMLGSISILFALNIIGFFNFITTSTLGMIIYLSIIGFLFYFSFATYGVFYTSFVQKKVMSEYLGRFYALLEMLIAIGGVIGSKLYGFIFDIDFAFYPVLIGCIGMIIKLLLNFMITENKKISVNTESANL</sequence>
<dbReference type="Proteomes" id="UP000005435">
    <property type="component" value="Chromosome"/>
</dbReference>
<keyword evidence="4 6" id="KW-1133">Transmembrane helix</keyword>
<keyword evidence="2" id="KW-1003">Cell membrane</keyword>
<dbReference type="PANTHER" id="PTHR23513">
    <property type="entry name" value="INTEGRAL MEMBRANE EFFLUX PROTEIN-RELATED"/>
    <property type="match status" value="1"/>
</dbReference>
<organism evidence="7 8">
    <name type="scientific">Acetivibrio clariflavus (strain DSM 19732 / NBRC 101661 / EBR45)</name>
    <name type="common">Clostridium clariflavum</name>
    <dbReference type="NCBI Taxonomy" id="720554"/>
    <lineage>
        <taxon>Bacteria</taxon>
        <taxon>Bacillati</taxon>
        <taxon>Bacillota</taxon>
        <taxon>Clostridia</taxon>
        <taxon>Eubacteriales</taxon>
        <taxon>Oscillospiraceae</taxon>
        <taxon>Acetivibrio</taxon>
    </lineage>
</organism>
<dbReference type="eggNOG" id="COG2270">
    <property type="taxonomic scope" value="Bacteria"/>
</dbReference>
<dbReference type="RefSeq" id="WP_014255782.1">
    <property type="nucleotide sequence ID" value="NC_016627.1"/>
</dbReference>
<feature type="transmembrane region" description="Helical" evidence="6">
    <location>
        <begin position="356"/>
        <end position="378"/>
    </location>
</feature>
<feature type="transmembrane region" description="Helical" evidence="6">
    <location>
        <begin position="287"/>
        <end position="312"/>
    </location>
</feature>
<feature type="transmembrane region" description="Helical" evidence="6">
    <location>
        <begin position="255"/>
        <end position="275"/>
    </location>
</feature>
<feature type="transmembrane region" description="Helical" evidence="6">
    <location>
        <begin position="318"/>
        <end position="344"/>
    </location>
</feature>
<evidence type="ECO:0000256" key="3">
    <source>
        <dbReference type="ARBA" id="ARBA00022692"/>
    </source>
</evidence>
<dbReference type="Gene3D" id="1.20.1250.20">
    <property type="entry name" value="MFS general substrate transporter like domains"/>
    <property type="match status" value="1"/>
</dbReference>
<evidence type="ECO:0000256" key="1">
    <source>
        <dbReference type="ARBA" id="ARBA00004651"/>
    </source>
</evidence>
<feature type="transmembrane region" description="Helical" evidence="6">
    <location>
        <begin position="12"/>
        <end position="37"/>
    </location>
</feature>
<dbReference type="SUPFAM" id="SSF103473">
    <property type="entry name" value="MFS general substrate transporter"/>
    <property type="match status" value="1"/>
</dbReference>
<feature type="transmembrane region" description="Helical" evidence="6">
    <location>
        <begin position="220"/>
        <end position="243"/>
    </location>
</feature>
<name>G8M1K8_ACECE</name>
<dbReference type="OrthoDB" id="9775268at2"/>
<dbReference type="HOGENOM" id="CLU_034180_16_3_9"/>